<feature type="repeat" description="TPR" evidence="3">
    <location>
        <begin position="47"/>
        <end position="80"/>
    </location>
</feature>
<keyword evidence="3" id="KW-0802">TPR repeat</keyword>
<dbReference type="Proteomes" id="UP001209570">
    <property type="component" value="Unassembled WGS sequence"/>
</dbReference>
<comment type="caution">
    <text evidence="4">The sequence shown here is derived from an EMBL/GenBank/DDBJ whole genome shotgun (WGS) entry which is preliminary data.</text>
</comment>
<comment type="subcellular location">
    <subcellularLocation>
        <location evidence="1">Cytoplasm</location>
    </subcellularLocation>
</comment>
<accession>A0AAD5LPH7</accession>
<keyword evidence="5" id="KW-1185">Reference proteome</keyword>
<dbReference type="GO" id="GO:0051879">
    <property type="term" value="F:Hsp90 protein binding"/>
    <property type="evidence" value="ECO:0007669"/>
    <property type="project" value="TreeGrafter"/>
</dbReference>
<dbReference type="AlphaFoldDB" id="A0AAD5LPH7"/>
<evidence type="ECO:0000313" key="5">
    <source>
        <dbReference type="Proteomes" id="UP001209570"/>
    </source>
</evidence>
<dbReference type="EMBL" id="JAKCXM010000049">
    <property type="protein sequence ID" value="KAJ0405149.1"/>
    <property type="molecule type" value="Genomic_DNA"/>
</dbReference>
<organism evidence="4 5">
    <name type="scientific">Pythium insidiosum</name>
    <name type="common">Pythiosis disease agent</name>
    <dbReference type="NCBI Taxonomy" id="114742"/>
    <lineage>
        <taxon>Eukaryota</taxon>
        <taxon>Sar</taxon>
        <taxon>Stramenopiles</taxon>
        <taxon>Oomycota</taxon>
        <taxon>Peronosporomycetes</taxon>
        <taxon>Pythiales</taxon>
        <taxon>Pythiaceae</taxon>
        <taxon>Pythium</taxon>
    </lineage>
</organism>
<dbReference type="GO" id="GO:0005737">
    <property type="term" value="C:cytoplasm"/>
    <property type="evidence" value="ECO:0007669"/>
    <property type="project" value="UniProtKB-SubCell"/>
</dbReference>
<reference evidence="4" key="1">
    <citation type="submission" date="2021-12" db="EMBL/GenBank/DDBJ databases">
        <title>Prjna785345.</title>
        <authorList>
            <person name="Rujirawat T."/>
            <person name="Krajaejun T."/>
        </authorList>
    </citation>
    <scope>NUCLEOTIDE SEQUENCE</scope>
    <source>
        <strain evidence="4">Pi057C3</strain>
    </source>
</reference>
<dbReference type="InterPro" id="IPR011989">
    <property type="entry name" value="ARM-like"/>
</dbReference>
<dbReference type="SUPFAM" id="SSF48371">
    <property type="entry name" value="ARM repeat"/>
    <property type="match status" value="1"/>
</dbReference>
<keyword evidence="2" id="KW-0963">Cytoplasm</keyword>
<sequence length="1060" mass="116239">MATRATLRAEGNALFSAKQFAAAVEKYSAGLALPPSADGADDAAQNVLLWSNRAACFLQLEQFDAALADCSAALDVEPQNEKARYRRAQAHVARGNFADAFRDVRLVLQLHPDNKAAAALARKIQDVVQRDVHGVRKALDAVVAGTDGASWRESVLPLRQATQDALQFLEMKCVQDLTSIPVEVDEKGGLLVLWRAVQRLLEHLEAIQDQENSDSDHKAVDSLLSHTISLLAIVASASPALAAKVYDHSVSSGAVFTPVLELLHAQTELQYSENKQSTARLLSLACRKHIVKLAAFIFKHLMLTSDDDTAIRSTLKGVLDGLRGQDIELQITALDGLLHFISTPTKEKEADIISQRKTRFATLAHEMGVFPLLHNTAARALHAGEVQPIDAPFDILLSRLPLVFTQCLAPLEKNESVLKKLVRDYCVAPVLAASPSDRRMLEQATASCLLLSALFLANAKLALWCVQQSANDGSAFLTKVHDFLVASNTFVDPRPIVRRLQEIWVDCVASVCGVENGTACVPSLLRVEIYKMLRAALDHDDLVLRASALSIQIKIAVVEKALDADSTDAQFLIDRIFEVLEQAHEYEKRAIERQLFWSGASPKERGIEALSYVITLTHVKNAFVKRPKAIESVFEVDFAAPNKETSTKTPSGSHAHAHVGYRSNVYYGIGYILHHVLTSEAALKKKQMEGMDITPEQYEELQKALKQKSTLDDGDTPEKVQSRVKYLVASSHVLTTLVQLLKYTTTRSQNVVEMATLSALHAAEVAEVRGKLVQSGVFQALIPLSLHTQPTGEAVKGKPKVHRPHAGTAISNAAGQAMAKILISTNPNLVPSSSLFSSIKSLLDLCKGDSQLLQFEALMALTNIASVSDETKNRIVTEPQSLSTLQYLQFSEHELVRRAATETICNLLPNEQIIEKIFLNDEKMRLWLALASVEEEAEDFETARAAAGALAMVSQVPQVSWLMMQQGALEAFVRVVEISTREETLHRALFALENMFLTLNETNEAEKADEKQTLLQGAEKHRSTLMKRMKDVLVGGNFSPAAQEAAKSCLGAFVQCVGKK</sequence>
<dbReference type="InterPro" id="IPR011990">
    <property type="entry name" value="TPR-like_helical_dom_sf"/>
</dbReference>
<dbReference type="InterPro" id="IPR019734">
    <property type="entry name" value="TPR_rpt"/>
</dbReference>
<evidence type="ECO:0000313" key="4">
    <source>
        <dbReference type="EMBL" id="KAJ0405149.1"/>
    </source>
</evidence>
<gene>
    <name evidence="4" type="ORF">P43SY_001354</name>
</gene>
<dbReference type="InterPro" id="IPR016024">
    <property type="entry name" value="ARM-type_fold"/>
</dbReference>
<dbReference type="SMART" id="SM00028">
    <property type="entry name" value="TPR"/>
    <property type="match status" value="3"/>
</dbReference>
<dbReference type="PROSITE" id="PS50005">
    <property type="entry name" value="TPR"/>
    <property type="match status" value="2"/>
</dbReference>
<evidence type="ECO:0000256" key="1">
    <source>
        <dbReference type="ARBA" id="ARBA00004496"/>
    </source>
</evidence>
<proteinExistence type="predicted"/>
<dbReference type="Gene3D" id="1.25.10.10">
    <property type="entry name" value="Leucine-rich Repeat Variant"/>
    <property type="match status" value="1"/>
</dbReference>
<dbReference type="PANTHER" id="PTHR45994">
    <property type="entry name" value="FI21225P1"/>
    <property type="match status" value="1"/>
</dbReference>
<dbReference type="SUPFAM" id="SSF48452">
    <property type="entry name" value="TPR-like"/>
    <property type="match status" value="1"/>
</dbReference>
<evidence type="ECO:0000256" key="2">
    <source>
        <dbReference type="ARBA" id="ARBA00022490"/>
    </source>
</evidence>
<name>A0AAD5LPH7_PYTIN</name>
<evidence type="ECO:0008006" key="6">
    <source>
        <dbReference type="Google" id="ProtNLM"/>
    </source>
</evidence>
<feature type="repeat" description="TPR" evidence="3">
    <location>
        <begin position="81"/>
        <end position="114"/>
    </location>
</feature>
<protein>
    <recommendedName>
        <fullName evidence="6">Unc-45 family protein</fullName>
    </recommendedName>
</protein>
<dbReference type="Gene3D" id="1.25.40.10">
    <property type="entry name" value="Tetratricopeptide repeat domain"/>
    <property type="match status" value="1"/>
</dbReference>
<evidence type="ECO:0000256" key="3">
    <source>
        <dbReference type="PROSITE-ProRule" id="PRU00339"/>
    </source>
</evidence>
<dbReference type="PANTHER" id="PTHR45994:SF1">
    <property type="entry name" value="FI21225P1"/>
    <property type="match status" value="1"/>
</dbReference>